<dbReference type="EMBL" id="CP162602">
    <property type="protein sequence ID" value="XDK26931.1"/>
    <property type="molecule type" value="Genomic_DNA"/>
</dbReference>
<protein>
    <recommendedName>
        <fullName evidence="3">Hydroxylamine reductase</fullName>
    </recommendedName>
</protein>
<dbReference type="RefSeq" id="WP_306099845.1">
    <property type="nucleotide sequence ID" value="NZ_CP162602.1"/>
</dbReference>
<reference evidence="2" key="1">
    <citation type="submission" date="2024-07" db="EMBL/GenBank/DDBJ databases">
        <title>Genome Analysis of a Potential Novel Vibrio Species Secreting pH- and Thermo-stable Alginate Lyase and its Application in Producing Alginate Oligosaccharides.</title>
        <authorList>
            <person name="Huang H."/>
            <person name="Bao K."/>
        </authorList>
    </citation>
    <scope>NUCLEOTIDE SEQUENCE</scope>
    <source>
        <strain evidence="2">HB236076</strain>
        <plasmid evidence="2">p-HB236076</plasmid>
    </source>
</reference>
<keyword evidence="1" id="KW-1133">Transmembrane helix</keyword>
<keyword evidence="2" id="KW-0614">Plasmid</keyword>
<keyword evidence="1" id="KW-0812">Transmembrane</keyword>
<sequence>MQRLILSIFGLVMGILALAFGLLLFIPLALLALVTGKKRNVKFASFSQHAHRNTREPESHRVIDGEFEKVDTKKGS</sequence>
<accession>A0AB39HKZ5</accession>
<organism evidence="2">
    <name type="scientific">Vibrio sp. HB236076</name>
    <dbReference type="NCBI Taxonomy" id="3232307"/>
    <lineage>
        <taxon>Bacteria</taxon>
        <taxon>Pseudomonadati</taxon>
        <taxon>Pseudomonadota</taxon>
        <taxon>Gammaproteobacteria</taxon>
        <taxon>Vibrionales</taxon>
        <taxon>Vibrionaceae</taxon>
        <taxon>Vibrio</taxon>
    </lineage>
</organism>
<gene>
    <name evidence="2" type="ORF">AB0763_14200</name>
</gene>
<dbReference type="KEGG" id="vih:AB0763_14200"/>
<dbReference type="AlphaFoldDB" id="A0AB39HKZ5"/>
<geneLocation type="plasmid" evidence="2">
    <name>p-HB236076</name>
</geneLocation>
<feature type="transmembrane region" description="Helical" evidence="1">
    <location>
        <begin position="6"/>
        <end position="34"/>
    </location>
</feature>
<proteinExistence type="predicted"/>
<evidence type="ECO:0000256" key="1">
    <source>
        <dbReference type="SAM" id="Phobius"/>
    </source>
</evidence>
<evidence type="ECO:0000313" key="2">
    <source>
        <dbReference type="EMBL" id="XDK26931.1"/>
    </source>
</evidence>
<keyword evidence="1" id="KW-0472">Membrane</keyword>
<evidence type="ECO:0008006" key="3">
    <source>
        <dbReference type="Google" id="ProtNLM"/>
    </source>
</evidence>
<name>A0AB39HKZ5_9VIBR</name>